<name>A0ABS4ICJ0_9BACI</name>
<feature type="region of interest" description="Disordered" evidence="1">
    <location>
        <begin position="18"/>
        <end position="43"/>
    </location>
</feature>
<evidence type="ECO:0000313" key="2">
    <source>
        <dbReference type="EMBL" id="MBP1968654.1"/>
    </source>
</evidence>
<dbReference type="EMBL" id="JAGGKX010000002">
    <property type="protein sequence ID" value="MBP1968654.1"/>
    <property type="molecule type" value="Genomic_DNA"/>
</dbReference>
<evidence type="ECO:0000256" key="1">
    <source>
        <dbReference type="SAM" id="MobiDB-lite"/>
    </source>
</evidence>
<dbReference type="Proteomes" id="UP001519345">
    <property type="component" value="Unassembled WGS sequence"/>
</dbReference>
<sequence length="43" mass="4889">MNLGQELGNNEIQIASLNLQKDEIEDDDDLDDDEKDDQIDALQ</sequence>
<keyword evidence="3" id="KW-1185">Reference proteome</keyword>
<comment type="caution">
    <text evidence="2">The sequence shown here is derived from an EMBL/GenBank/DDBJ whole genome shotgun (WGS) entry which is preliminary data.</text>
</comment>
<accession>A0ABS4ICJ0</accession>
<organism evidence="2 3">
    <name type="scientific">Virgibacillus natechei</name>
    <dbReference type="NCBI Taxonomy" id="1216297"/>
    <lineage>
        <taxon>Bacteria</taxon>
        <taxon>Bacillati</taxon>
        <taxon>Bacillota</taxon>
        <taxon>Bacilli</taxon>
        <taxon>Bacillales</taxon>
        <taxon>Bacillaceae</taxon>
        <taxon>Virgibacillus</taxon>
    </lineage>
</organism>
<reference evidence="2 3" key="1">
    <citation type="submission" date="2021-03" db="EMBL/GenBank/DDBJ databases">
        <title>Genomic Encyclopedia of Type Strains, Phase IV (KMG-IV): sequencing the most valuable type-strain genomes for metagenomic binning, comparative biology and taxonomic classification.</title>
        <authorList>
            <person name="Goeker M."/>
        </authorList>
    </citation>
    <scope>NUCLEOTIDE SEQUENCE [LARGE SCALE GENOMIC DNA]</scope>
    <source>
        <strain evidence="2 3">DSM 25609</strain>
    </source>
</reference>
<protein>
    <submittedName>
        <fullName evidence="2">Membrane protein YukC</fullName>
    </submittedName>
</protein>
<proteinExistence type="predicted"/>
<feature type="compositionally biased region" description="Acidic residues" evidence="1">
    <location>
        <begin position="23"/>
        <end position="43"/>
    </location>
</feature>
<evidence type="ECO:0000313" key="3">
    <source>
        <dbReference type="Proteomes" id="UP001519345"/>
    </source>
</evidence>
<gene>
    <name evidence="2" type="ORF">J2Z83_000746</name>
</gene>